<comment type="pathway">
    <text evidence="2">Glycolipid biosynthesis; glycosylphosphatidylinositol-anchor biosynthesis.</text>
</comment>
<dbReference type="GO" id="GO:0006506">
    <property type="term" value="P:GPI anchor biosynthetic process"/>
    <property type="evidence" value="ECO:0007669"/>
    <property type="project" value="UniProtKB-KW"/>
</dbReference>
<proteinExistence type="inferred from homology"/>
<evidence type="ECO:0000256" key="4">
    <source>
        <dbReference type="ARBA" id="ARBA00022502"/>
    </source>
</evidence>
<dbReference type="Proteomes" id="UP000887568">
    <property type="component" value="Unplaced"/>
</dbReference>
<feature type="transmembrane region" description="Helical" evidence="8">
    <location>
        <begin position="242"/>
        <end position="262"/>
    </location>
</feature>
<evidence type="ECO:0000256" key="5">
    <source>
        <dbReference type="ARBA" id="ARBA00022692"/>
    </source>
</evidence>
<sequence>MPRHKWQKVLYKDQGVPDNYVDETFLGELKNKVTTYKLPYVILESGVVTQQISSICLFVVLFIYMEQDLLSPESLLYMNAALSLLGYVAYDSIDRGQDRKESGRSRWDDVKSTAIFVAFSYGLSPILKTLTDTISTDTIYAMTVFMLLGNLLFHDYVTTETRARRPVSLNASIFASVCLASRLPSTLHAFATVTVAMQLFALWPELRRKLKVHFPGTQIPLTVSSALAALCALISVSHVGAIIFILIHLAITFLVPVCLIRLQLFKNNIHGPWDEAVIQH</sequence>
<dbReference type="AlphaFoldDB" id="A0A913Z1P3"/>
<evidence type="ECO:0000256" key="6">
    <source>
        <dbReference type="ARBA" id="ARBA00022989"/>
    </source>
</evidence>
<dbReference type="Pfam" id="PF06432">
    <property type="entry name" value="GPI2"/>
    <property type="match status" value="1"/>
</dbReference>
<keyword evidence="10" id="KW-1185">Reference proteome</keyword>
<dbReference type="PIRSF" id="PIRSF016104">
    <property type="entry name" value="GPI2"/>
    <property type="match status" value="1"/>
</dbReference>
<keyword evidence="6 8" id="KW-1133">Transmembrane helix</keyword>
<comment type="subcellular location">
    <subcellularLocation>
        <location evidence="1">Membrane</location>
        <topology evidence="1">Multi-pass membrane protein</topology>
    </subcellularLocation>
</comment>
<evidence type="ECO:0000256" key="2">
    <source>
        <dbReference type="ARBA" id="ARBA00004687"/>
    </source>
</evidence>
<dbReference type="PANTHER" id="PTHR12982:SF0">
    <property type="entry name" value="PHOSPHATIDYLINOSITOL N-ACETYLGLUCOSAMINYLTRANSFERASE SUBUNIT C"/>
    <property type="match status" value="1"/>
</dbReference>
<evidence type="ECO:0000256" key="1">
    <source>
        <dbReference type="ARBA" id="ARBA00004141"/>
    </source>
</evidence>
<dbReference type="PANTHER" id="PTHR12982">
    <property type="entry name" value="PHOSPHATIDYLINOSITOL GLYCAN, CLASS C"/>
    <property type="match status" value="1"/>
</dbReference>
<dbReference type="RefSeq" id="XP_038045789.1">
    <property type="nucleotide sequence ID" value="XM_038189861.1"/>
</dbReference>
<feature type="transmembrane region" description="Helical" evidence="8">
    <location>
        <begin position="218"/>
        <end position="236"/>
    </location>
</feature>
<dbReference type="GO" id="GO:0000506">
    <property type="term" value="C:glycosylphosphatidylinositol-N-acetylglucosaminyltransferase (GPI-GnT) complex"/>
    <property type="evidence" value="ECO:0007669"/>
    <property type="project" value="TreeGrafter"/>
</dbReference>
<feature type="transmembrane region" description="Helical" evidence="8">
    <location>
        <begin position="189"/>
        <end position="206"/>
    </location>
</feature>
<protein>
    <recommendedName>
        <fullName evidence="11">Phosphatidylinositol N-acetylglucosaminyltransferase subunit C</fullName>
    </recommendedName>
</protein>
<dbReference type="GeneID" id="119720241"/>
<evidence type="ECO:0000313" key="9">
    <source>
        <dbReference type="EnsemblMetazoa" id="XP_038045789.1"/>
    </source>
</evidence>
<dbReference type="EnsemblMetazoa" id="XM_038189861.1">
    <property type="protein sequence ID" value="XP_038045789.1"/>
    <property type="gene ID" value="LOC119720241"/>
</dbReference>
<feature type="transmembrane region" description="Helical" evidence="8">
    <location>
        <begin position="40"/>
        <end position="64"/>
    </location>
</feature>
<evidence type="ECO:0000256" key="3">
    <source>
        <dbReference type="ARBA" id="ARBA00008321"/>
    </source>
</evidence>
<keyword evidence="5 8" id="KW-0812">Transmembrane</keyword>
<reference evidence="9" key="1">
    <citation type="submission" date="2022-11" db="UniProtKB">
        <authorList>
            <consortium name="EnsemblMetazoa"/>
        </authorList>
    </citation>
    <scope>IDENTIFICATION</scope>
</reference>
<organism evidence="9 10">
    <name type="scientific">Patiria miniata</name>
    <name type="common">Bat star</name>
    <name type="synonym">Asterina miniata</name>
    <dbReference type="NCBI Taxonomy" id="46514"/>
    <lineage>
        <taxon>Eukaryota</taxon>
        <taxon>Metazoa</taxon>
        <taxon>Echinodermata</taxon>
        <taxon>Eleutherozoa</taxon>
        <taxon>Asterozoa</taxon>
        <taxon>Asteroidea</taxon>
        <taxon>Valvatacea</taxon>
        <taxon>Valvatida</taxon>
        <taxon>Asterinidae</taxon>
        <taxon>Patiria</taxon>
    </lineage>
</organism>
<accession>A0A913Z1P3</accession>
<evidence type="ECO:0008006" key="11">
    <source>
        <dbReference type="Google" id="ProtNLM"/>
    </source>
</evidence>
<evidence type="ECO:0000313" key="10">
    <source>
        <dbReference type="Proteomes" id="UP000887568"/>
    </source>
</evidence>
<dbReference type="OrthoDB" id="196709at2759"/>
<keyword evidence="7 8" id="KW-0472">Membrane</keyword>
<dbReference type="InterPro" id="IPR009450">
    <property type="entry name" value="Plno_GlcNAc_GPI2"/>
</dbReference>
<evidence type="ECO:0000256" key="7">
    <source>
        <dbReference type="ARBA" id="ARBA00023136"/>
    </source>
</evidence>
<name>A0A913Z1P3_PATMI</name>
<feature type="transmembrane region" description="Helical" evidence="8">
    <location>
        <begin position="137"/>
        <end position="154"/>
    </location>
</feature>
<keyword evidence="4" id="KW-0337">GPI-anchor biosynthesis</keyword>
<comment type="similarity">
    <text evidence="3">Belongs to the PIGC family.</text>
</comment>
<evidence type="ECO:0000256" key="8">
    <source>
        <dbReference type="SAM" id="Phobius"/>
    </source>
</evidence>
<dbReference type="OMA" id="STSYHAF"/>